<proteinExistence type="predicted"/>
<sequence>MHLYNFTLQGVSQVTGQAVGHFSGSKQQEVLIARHDRLELLKPDPTTGKLETILATPSVFGIIRAIVPFRLTGATKDHIIVASDSGRIVILEYDSKENVFNKVHQETYGKSGCRRVVPGQYLATDPKGRAAMIGAVEKQKLVYILNRDAAANLTISSPLEAHKAHTLLFHMVGLDVGFENPIFACLELDYSEADQDPSGEALEMTEKVLTYYELDLGLNHVVRKWSDPVDPRSNLLVAVPGGADGPSGVLVCSENFITYRHHNAPEHTVPIPRRNVAGQDPDRGLLIVASALHKMKNSFFILLQSEDGDVYRVTVEYAAGEATEIRIKYFDTLPVACGISILKSGFMVVSPEAGNQALYQFIGLGEDDSDPELTSADYGEDRIDPNDPVYFVPRALTNLQQTDEAESMAPLIDAAVLDLCNEDSPQIYALCGKGATSSFRILRHGLEVTEVGEMQLPGRPTAVWTTRLGPTDDTGVYVVSFINATLVLTMSESPDEVPDSGILTTTQTLAIQQLGDEGVVQIHSQGIRHIRPDNRINEWRPPKEKAIQAAATNSRQVLIALTGGELVYFELDALSQLAELSNRAVMASQVTSLCLGNVPAGRQRFPFAVIGCADNTVRTLSLDPISPMQPLSMQAVADIPVSLFALEMANPDLPTQGSLFLHIGLSNGVMLRTVMDHVTGVLSDTRTRFLGSRPVKLHGVNIQGSPAVLALSSRPWITYTRQGRTRTMPLSYESLEYASSFSTEQWPDGIVAITGDCLKLLSVEKLDTTFNQATVPLKYTPRRLALHPESNHFVIIESENNTFSPITINNMIAEGAAPESLTLDPAVFGLPKAQPGRWASQVRVLNPFSGETTAVLELDENEAAFSLAVMTFQNQPGQYFVAVGTAVNAVLSPRSCTAAYIRLYEFTDAGTGLQLLHRTPVEDIPMALLGFKGRLLAGVGRLLRVYALGKKKMLRKCQCKQIPAMVVSIHSQGERIIVGDVQESVHYATYSANDNLLVVFADDSLPAWTSAVCQVDYDTTAVGDKFGNIFVARLPPDAIAELEGDTAHSETPLKASAMIQRLPPNFKGALNGAPHKLTRLSTFHVGDSVMVLKKIPLVRGGKEVLIYMTLLGSIGVLVPFHSKEEVEFFQTLEFHLREAAPPLLGRDHLSYRSHYFPVNAAVDGDLCELYHQLTLPQRQNIAGELERTPQEVAKKIEDMRTLVAF</sequence>
<reference evidence="1" key="1">
    <citation type="submission" date="2022-04" db="EMBL/GenBank/DDBJ databases">
        <title>Genome of the entomopathogenic fungus Entomophthora muscae.</title>
        <authorList>
            <person name="Elya C."/>
            <person name="Lovett B.R."/>
            <person name="Lee E."/>
            <person name="Macias A.M."/>
            <person name="Hajek A.E."/>
            <person name="De Bivort B.L."/>
            <person name="Kasson M.T."/>
            <person name="De Fine Licht H.H."/>
            <person name="Stajich J.E."/>
        </authorList>
    </citation>
    <scope>NUCLEOTIDE SEQUENCE</scope>
    <source>
        <strain evidence="1">Berkeley</strain>
    </source>
</reference>
<dbReference type="Proteomes" id="UP001165960">
    <property type="component" value="Unassembled WGS sequence"/>
</dbReference>
<accession>A0ACC2SDF3</accession>
<name>A0ACC2SDF3_9FUNG</name>
<keyword evidence="2" id="KW-1185">Reference proteome</keyword>
<organism evidence="1 2">
    <name type="scientific">Entomophthora muscae</name>
    <dbReference type="NCBI Taxonomy" id="34485"/>
    <lineage>
        <taxon>Eukaryota</taxon>
        <taxon>Fungi</taxon>
        <taxon>Fungi incertae sedis</taxon>
        <taxon>Zoopagomycota</taxon>
        <taxon>Entomophthoromycotina</taxon>
        <taxon>Entomophthoromycetes</taxon>
        <taxon>Entomophthorales</taxon>
        <taxon>Entomophthoraceae</taxon>
        <taxon>Entomophthora</taxon>
    </lineage>
</organism>
<protein>
    <submittedName>
        <fullName evidence="1">Pre-mRNA-splicing factor rse1</fullName>
    </submittedName>
</protein>
<gene>
    <name evidence="1" type="primary">RSE1_3</name>
    <name evidence="1" type="ORF">DSO57_1030985</name>
</gene>
<dbReference type="EMBL" id="QTSX02005189">
    <property type="protein sequence ID" value="KAJ9060427.1"/>
    <property type="molecule type" value="Genomic_DNA"/>
</dbReference>
<comment type="caution">
    <text evidence="1">The sequence shown here is derived from an EMBL/GenBank/DDBJ whole genome shotgun (WGS) entry which is preliminary data.</text>
</comment>
<evidence type="ECO:0000313" key="1">
    <source>
        <dbReference type="EMBL" id="KAJ9060427.1"/>
    </source>
</evidence>
<evidence type="ECO:0000313" key="2">
    <source>
        <dbReference type="Proteomes" id="UP001165960"/>
    </source>
</evidence>